<comment type="cofactor">
    <cofactor evidence="3">
        <name>Mg(2+)</name>
        <dbReference type="ChEBI" id="CHEBI:18420"/>
    </cofactor>
    <text evidence="3">Binds 2 magnesium ions per subunit.</text>
</comment>
<feature type="binding site" evidence="3">
    <location>
        <position position="68"/>
    </location>
    <ligand>
        <name>Mg(2+)</name>
        <dbReference type="ChEBI" id="CHEBI:18420"/>
        <label>1</label>
    </ligand>
</feature>
<dbReference type="PANTHER" id="PTHR16222:SF24">
    <property type="entry name" value="ADP-RIBOSYLHYDROLASE ARH3"/>
    <property type="match status" value="1"/>
</dbReference>
<accession>A0A1E8EW39</accession>
<dbReference type="SUPFAM" id="SSF101478">
    <property type="entry name" value="ADP-ribosylglycohydrolase"/>
    <property type="match status" value="1"/>
</dbReference>
<dbReference type="PANTHER" id="PTHR16222">
    <property type="entry name" value="ADP-RIBOSYLGLYCOHYDROLASE"/>
    <property type="match status" value="1"/>
</dbReference>
<feature type="binding site" evidence="3">
    <location>
        <position position="66"/>
    </location>
    <ligand>
        <name>Mg(2+)</name>
        <dbReference type="ChEBI" id="CHEBI:18420"/>
        <label>1</label>
    </ligand>
</feature>
<dbReference type="AlphaFoldDB" id="A0A1E8EW39"/>
<dbReference type="RefSeq" id="WP_070111322.1">
    <property type="nucleotide sequence ID" value="NZ_LZFO01000054.1"/>
</dbReference>
<evidence type="ECO:0000313" key="5">
    <source>
        <dbReference type="Proteomes" id="UP000175744"/>
    </source>
</evidence>
<keyword evidence="3" id="KW-0460">Magnesium</keyword>
<comment type="similarity">
    <text evidence="1">Belongs to the ADP-ribosylglycohydrolase family.</text>
</comment>
<sequence length="340" mass="36522">MDNLKEVLIKKVYGALVGVAIGDTMGMPAEWFTREEIKTNLVCVEDFVEPPKQNLVTYYLKMGQVTDDTIQTFLLAESIVENGGKVVSEDIMEKLIKWIDGMSEELKEEFIGPSVKEAFKNYKKGVTLREVGINGTTNGAAMRIVPVGIISSFQEVEKLIDNVELASLPTHNTNVAISGACAIASAVACGICGMEDLNEIIETASKTAIKALKKGFDVPAPSVGKRIKIAIDIVKKAYSEEDALQNLYDIIGTGFSASESVPCALALVYLSKANTIKCAKLAANIGGDTDTIGAMACGICGAIKGIDSIPSKYIDLIYTVNNLDFKGMAEKLTDILIKSM</sequence>
<protein>
    <submittedName>
        <fullName evidence="4">ADP-ribosyl-[dinitrogen reductase] glycohydrolase</fullName>
        <ecNumber evidence="4">3.2.2.24</ecNumber>
    </submittedName>
</protein>
<dbReference type="InterPro" id="IPR005502">
    <property type="entry name" value="Ribosyl_crysJ1"/>
</dbReference>
<evidence type="ECO:0000256" key="1">
    <source>
        <dbReference type="ARBA" id="ARBA00010702"/>
    </source>
</evidence>
<proteinExistence type="inferred from homology"/>
<reference evidence="4 5" key="1">
    <citation type="submission" date="2016-06" db="EMBL/GenBank/DDBJ databases">
        <title>Genome sequence of Clostridium acetireducens DSM 10703.</title>
        <authorList>
            <person name="Poehlein A."/>
            <person name="Fluechter S."/>
            <person name="Duerre P."/>
            <person name="Daniel R."/>
        </authorList>
    </citation>
    <scope>NUCLEOTIDE SEQUENCE [LARGE SCALE GENOMIC DNA]</scope>
    <source>
        <strain evidence="4 5">DSM 10703</strain>
    </source>
</reference>
<dbReference type="GO" id="GO:0046872">
    <property type="term" value="F:metal ion binding"/>
    <property type="evidence" value="ECO:0007669"/>
    <property type="project" value="UniProtKB-KW"/>
</dbReference>
<dbReference type="InterPro" id="IPR050792">
    <property type="entry name" value="ADP-ribosylglycohydrolase"/>
</dbReference>
<evidence type="ECO:0000313" key="4">
    <source>
        <dbReference type="EMBL" id="OFH99473.1"/>
    </source>
</evidence>
<keyword evidence="4" id="KW-0326">Glycosidase</keyword>
<organism evidence="4 5">
    <name type="scientific">Clostridium acetireducens DSM 10703</name>
    <dbReference type="NCBI Taxonomy" id="1121290"/>
    <lineage>
        <taxon>Bacteria</taxon>
        <taxon>Bacillati</taxon>
        <taxon>Bacillota</taxon>
        <taxon>Clostridia</taxon>
        <taxon>Eubacteriales</taxon>
        <taxon>Clostridiaceae</taxon>
        <taxon>Clostridium</taxon>
    </lineage>
</organism>
<dbReference type="Gene3D" id="1.10.4080.10">
    <property type="entry name" value="ADP-ribosylation/Crystallin J1"/>
    <property type="match status" value="1"/>
</dbReference>
<dbReference type="Pfam" id="PF03747">
    <property type="entry name" value="ADP_ribosyl_GH"/>
    <property type="match status" value="1"/>
</dbReference>
<name>A0A1E8EW39_9CLOT</name>
<feature type="binding site" evidence="3">
    <location>
        <position position="288"/>
    </location>
    <ligand>
        <name>Mg(2+)</name>
        <dbReference type="ChEBI" id="CHEBI:18420"/>
        <label>1</label>
    </ligand>
</feature>
<dbReference type="EMBL" id="LZFO01000054">
    <property type="protein sequence ID" value="OFH99473.1"/>
    <property type="molecule type" value="Genomic_DNA"/>
</dbReference>
<dbReference type="GO" id="GO:0047407">
    <property type="term" value="F:ADP-ribosyl-[dinitrogen reductase] hydrolase activity"/>
    <property type="evidence" value="ECO:0007669"/>
    <property type="project" value="UniProtKB-EC"/>
</dbReference>
<comment type="caution">
    <text evidence="4">The sequence shown here is derived from an EMBL/GenBank/DDBJ whole genome shotgun (WGS) entry which is preliminary data.</text>
</comment>
<keyword evidence="2 4" id="KW-0378">Hydrolase</keyword>
<keyword evidence="3" id="KW-0479">Metal-binding</keyword>
<gene>
    <name evidence="4" type="primary">draG_2</name>
    <name evidence="4" type="ORF">CLOACE_22250</name>
</gene>
<keyword evidence="5" id="KW-1185">Reference proteome</keyword>
<feature type="binding site" evidence="3">
    <location>
        <position position="67"/>
    </location>
    <ligand>
        <name>Mg(2+)</name>
        <dbReference type="ChEBI" id="CHEBI:18420"/>
        <label>1</label>
    </ligand>
</feature>
<dbReference type="EC" id="3.2.2.24" evidence="4"/>
<feature type="binding site" evidence="3">
    <location>
        <position position="290"/>
    </location>
    <ligand>
        <name>Mg(2+)</name>
        <dbReference type="ChEBI" id="CHEBI:18420"/>
        <label>1</label>
    </ligand>
</feature>
<dbReference type="Proteomes" id="UP000175744">
    <property type="component" value="Unassembled WGS sequence"/>
</dbReference>
<evidence type="ECO:0000256" key="2">
    <source>
        <dbReference type="ARBA" id="ARBA00022801"/>
    </source>
</evidence>
<evidence type="ECO:0000256" key="3">
    <source>
        <dbReference type="PIRSR" id="PIRSR605502-1"/>
    </source>
</evidence>
<dbReference type="InterPro" id="IPR036705">
    <property type="entry name" value="Ribosyl_crysJ1_sf"/>
</dbReference>
<feature type="binding site" evidence="3">
    <location>
        <position position="291"/>
    </location>
    <ligand>
        <name>Mg(2+)</name>
        <dbReference type="ChEBI" id="CHEBI:18420"/>
        <label>1</label>
    </ligand>
</feature>
<dbReference type="OrthoDB" id="9761704at2"/>